<keyword evidence="3 5" id="KW-0067">ATP-binding</keyword>
<dbReference type="PROSITE" id="PS50893">
    <property type="entry name" value="ABC_TRANSPORTER_2"/>
    <property type="match status" value="1"/>
</dbReference>
<sequence>MSDVLKVNNVSVAREQASILTDVTWQVDEGQHWVVLGPNGAGKTTLVSLISGWSMPTSGSVSIIGETTSDTDLRELKSMVGVSSAGVDARISGREKVLDVVRTATYGRSATWTEEYDDEDTNRARGLLASLGVDSLAERTFARISSGERKRVGIARALMPDPELLILDEPLAGLDFGGREQLISTLEDLARAPYAPVMVMVTHHVEEIPQGFTHALLIKDGRVFASGEIDSVMTEGNISQLFGVPTKLSNVDGRYFATARR</sequence>
<dbReference type="Gene3D" id="3.40.50.300">
    <property type="entry name" value="P-loop containing nucleotide triphosphate hydrolases"/>
    <property type="match status" value="1"/>
</dbReference>
<name>A0ABX7IEN3_9ACTO</name>
<dbReference type="SUPFAM" id="SSF52540">
    <property type="entry name" value="P-loop containing nucleoside triphosphate hydrolases"/>
    <property type="match status" value="1"/>
</dbReference>
<dbReference type="EMBL" id="CP070228">
    <property type="protein sequence ID" value="QRV01426.1"/>
    <property type="molecule type" value="Genomic_DNA"/>
</dbReference>
<reference evidence="5 6" key="1">
    <citation type="submission" date="2021-02" db="EMBL/GenBank/DDBJ databases">
        <title>Complete Genome Sequence of Arcanobacterium phocisimile strain DSM 26142T from a harbour seal.</title>
        <authorList>
            <person name="Borowiak M."/>
            <person name="Alssahen M."/>
            <person name="Malorny B."/>
            <person name="Laemmler C."/>
            <person name="Siebert U."/>
            <person name="Ploetz M."/>
            <person name="Abdulmawjood A."/>
        </authorList>
    </citation>
    <scope>NUCLEOTIDE SEQUENCE [LARGE SCALE GENOMIC DNA]</scope>
    <source>
        <strain evidence="5 6">DSM 26142</strain>
    </source>
</reference>
<dbReference type="PANTHER" id="PTHR42734:SF18">
    <property type="entry name" value="VITAMIN B12 IMPORT ATP-BINDING PROTEIN BTUD"/>
    <property type="match status" value="1"/>
</dbReference>
<feature type="domain" description="ABC transporter" evidence="4">
    <location>
        <begin position="5"/>
        <end position="245"/>
    </location>
</feature>
<dbReference type="SMART" id="SM00382">
    <property type="entry name" value="AAA"/>
    <property type="match status" value="1"/>
</dbReference>
<keyword evidence="2" id="KW-0547">Nucleotide-binding</keyword>
<dbReference type="PROSITE" id="PS00211">
    <property type="entry name" value="ABC_TRANSPORTER_1"/>
    <property type="match status" value="1"/>
</dbReference>
<evidence type="ECO:0000256" key="2">
    <source>
        <dbReference type="ARBA" id="ARBA00022741"/>
    </source>
</evidence>
<accession>A0ABX7IEN3</accession>
<dbReference type="Pfam" id="PF00005">
    <property type="entry name" value="ABC_tran"/>
    <property type="match status" value="1"/>
</dbReference>
<dbReference type="InterPro" id="IPR003439">
    <property type="entry name" value="ABC_transporter-like_ATP-bd"/>
</dbReference>
<dbReference type="Proteomes" id="UP000602653">
    <property type="component" value="Chromosome"/>
</dbReference>
<evidence type="ECO:0000259" key="4">
    <source>
        <dbReference type="PROSITE" id="PS50893"/>
    </source>
</evidence>
<dbReference type="InterPro" id="IPR017871">
    <property type="entry name" value="ABC_transporter-like_CS"/>
</dbReference>
<evidence type="ECO:0000313" key="5">
    <source>
        <dbReference type="EMBL" id="QRV01426.1"/>
    </source>
</evidence>
<dbReference type="InterPro" id="IPR003593">
    <property type="entry name" value="AAA+_ATPase"/>
</dbReference>
<proteinExistence type="predicted"/>
<dbReference type="InterPro" id="IPR050153">
    <property type="entry name" value="Metal_Ion_Import_ABC"/>
</dbReference>
<dbReference type="GO" id="GO:0005524">
    <property type="term" value="F:ATP binding"/>
    <property type="evidence" value="ECO:0007669"/>
    <property type="project" value="UniProtKB-KW"/>
</dbReference>
<organism evidence="5 6">
    <name type="scientific">Arcanobacterium phocisimile</name>
    <dbReference type="NCBI Taxonomy" id="1302235"/>
    <lineage>
        <taxon>Bacteria</taxon>
        <taxon>Bacillati</taxon>
        <taxon>Actinomycetota</taxon>
        <taxon>Actinomycetes</taxon>
        <taxon>Actinomycetales</taxon>
        <taxon>Actinomycetaceae</taxon>
        <taxon>Arcanobacterium</taxon>
    </lineage>
</organism>
<protein>
    <submittedName>
        <fullName evidence="5">ABC transporter ATP-binding protein</fullName>
    </submittedName>
</protein>
<gene>
    <name evidence="5" type="ORF">JTE88_04725</name>
</gene>
<evidence type="ECO:0000256" key="3">
    <source>
        <dbReference type="ARBA" id="ARBA00022840"/>
    </source>
</evidence>
<keyword evidence="6" id="KW-1185">Reference proteome</keyword>
<dbReference type="InterPro" id="IPR027417">
    <property type="entry name" value="P-loop_NTPase"/>
</dbReference>
<dbReference type="PANTHER" id="PTHR42734">
    <property type="entry name" value="METAL TRANSPORT SYSTEM ATP-BINDING PROTEIN TM_0124-RELATED"/>
    <property type="match status" value="1"/>
</dbReference>
<dbReference type="RefSeq" id="WP_204423050.1">
    <property type="nucleotide sequence ID" value="NZ_CP070228.1"/>
</dbReference>
<evidence type="ECO:0000313" key="6">
    <source>
        <dbReference type="Proteomes" id="UP000602653"/>
    </source>
</evidence>
<keyword evidence="1" id="KW-0813">Transport</keyword>
<evidence type="ECO:0000256" key="1">
    <source>
        <dbReference type="ARBA" id="ARBA00022448"/>
    </source>
</evidence>